<dbReference type="InterPro" id="IPR001173">
    <property type="entry name" value="Glyco_trans_2-like"/>
</dbReference>
<dbReference type="EMBL" id="DVNG01000093">
    <property type="protein sequence ID" value="HIU50614.1"/>
    <property type="molecule type" value="Genomic_DNA"/>
</dbReference>
<evidence type="ECO:0000259" key="1">
    <source>
        <dbReference type="Pfam" id="PF00535"/>
    </source>
</evidence>
<dbReference type="AlphaFoldDB" id="A0A9D1S7Y3"/>
<dbReference type="Gene3D" id="3.90.550.10">
    <property type="entry name" value="Spore Coat Polysaccharide Biosynthesis Protein SpsA, Chain A"/>
    <property type="match status" value="1"/>
</dbReference>
<dbReference type="Proteomes" id="UP000824118">
    <property type="component" value="Unassembled WGS sequence"/>
</dbReference>
<evidence type="ECO:0000313" key="2">
    <source>
        <dbReference type="EMBL" id="HIU50614.1"/>
    </source>
</evidence>
<accession>A0A9D1S7Y3</accession>
<protein>
    <submittedName>
        <fullName evidence="2">Glycosyltransferase family 2 protein</fullName>
    </submittedName>
</protein>
<organism evidence="2 3">
    <name type="scientific">Candidatus Limousia pullorum</name>
    <dbReference type="NCBI Taxonomy" id="2840860"/>
    <lineage>
        <taxon>Bacteria</taxon>
        <taxon>Bacillati</taxon>
        <taxon>Bacillota</taxon>
        <taxon>Clostridia</taxon>
        <taxon>Eubacteriales</taxon>
        <taxon>Oscillospiraceae</taxon>
        <taxon>Oscillospiraceae incertae sedis</taxon>
        <taxon>Candidatus Limousia</taxon>
    </lineage>
</organism>
<reference evidence="2" key="2">
    <citation type="journal article" date="2021" name="PeerJ">
        <title>Extensive microbial diversity within the chicken gut microbiome revealed by metagenomics and culture.</title>
        <authorList>
            <person name="Gilroy R."/>
            <person name="Ravi A."/>
            <person name="Getino M."/>
            <person name="Pursley I."/>
            <person name="Horton D.L."/>
            <person name="Alikhan N.F."/>
            <person name="Baker D."/>
            <person name="Gharbi K."/>
            <person name="Hall N."/>
            <person name="Watson M."/>
            <person name="Adriaenssens E.M."/>
            <person name="Foster-Nyarko E."/>
            <person name="Jarju S."/>
            <person name="Secka A."/>
            <person name="Antonio M."/>
            <person name="Oren A."/>
            <person name="Chaudhuri R.R."/>
            <person name="La Ragione R."/>
            <person name="Hildebrand F."/>
            <person name="Pallen M.J."/>
        </authorList>
    </citation>
    <scope>NUCLEOTIDE SEQUENCE</scope>
    <source>
        <strain evidence="2">ChiGjej1B1-1684</strain>
    </source>
</reference>
<proteinExistence type="predicted"/>
<evidence type="ECO:0000313" key="3">
    <source>
        <dbReference type="Proteomes" id="UP000824118"/>
    </source>
</evidence>
<dbReference type="SUPFAM" id="SSF53448">
    <property type="entry name" value="Nucleotide-diphospho-sugar transferases"/>
    <property type="match status" value="1"/>
</dbReference>
<reference evidence="2" key="1">
    <citation type="submission" date="2020-10" db="EMBL/GenBank/DDBJ databases">
        <authorList>
            <person name="Gilroy R."/>
        </authorList>
    </citation>
    <scope>NUCLEOTIDE SEQUENCE</scope>
    <source>
        <strain evidence="2">ChiGjej1B1-1684</strain>
    </source>
</reference>
<dbReference type="Pfam" id="PF00535">
    <property type="entry name" value="Glycos_transf_2"/>
    <property type="match status" value="1"/>
</dbReference>
<gene>
    <name evidence="2" type="ORF">IAD22_06345</name>
</gene>
<feature type="domain" description="Glycosyltransferase 2-like" evidence="1">
    <location>
        <begin position="6"/>
        <end position="91"/>
    </location>
</feature>
<comment type="caution">
    <text evidence="2">The sequence shown here is derived from an EMBL/GenBank/DDBJ whole genome shotgun (WGS) entry which is preliminary data.</text>
</comment>
<name>A0A9D1S7Y3_9FIRM</name>
<sequence>METELSVIIPMKNLGESIKEVLKTVNNCVQGINVEYILLDINSKDNTMICALDSVKLYGLNGRVIQCGKSLYGAVLNSGLRNAQGLYSTFVFPRHMYKCFIPEYLQAAKENLADVVFGKLPDSEKGKSLNFSSVKITGQEMFKAIISGYTSLDLGAMMFKTFYINSRKVYFDDESSVGYAEEYIYKSLLLADKIHQCDCVMERDESVEVPKTASASDDFACFGRIESMMRISELLEYCSADYDLKEKFEKEKIPDTVLNCVDSLINHGYEIKTIKKALKIKGYDKLLTVSQKTNKSIKRAVFNFNYMPWMYKPR</sequence>
<dbReference type="CDD" id="cd00761">
    <property type="entry name" value="Glyco_tranf_GTA_type"/>
    <property type="match status" value="1"/>
</dbReference>
<dbReference type="InterPro" id="IPR029044">
    <property type="entry name" value="Nucleotide-diphossugar_trans"/>
</dbReference>